<dbReference type="Gene3D" id="3.40.50.1820">
    <property type="entry name" value="alpha/beta hydrolase"/>
    <property type="match status" value="1"/>
</dbReference>
<comment type="caution">
    <text evidence="2">The sequence shown here is derived from an EMBL/GenBank/DDBJ whole genome shotgun (WGS) entry which is preliminary data.</text>
</comment>
<accession>A0A4R6BFL0</accession>
<dbReference type="GO" id="GO:0016787">
    <property type="term" value="F:hydrolase activity"/>
    <property type="evidence" value="ECO:0007669"/>
    <property type="project" value="UniProtKB-KW"/>
</dbReference>
<dbReference type="RefSeq" id="WP_133431227.1">
    <property type="nucleotide sequence ID" value="NZ_SCWA01000003.1"/>
</dbReference>
<evidence type="ECO:0000259" key="1">
    <source>
        <dbReference type="Pfam" id="PF12146"/>
    </source>
</evidence>
<sequence>MWKWETKKTAKGVVVIVHSILEHHGRYAWLITQLRRQGYHVVMGDLPGQGQTSRVRKGHINSFADYREAVLDWIDVAESYYLPVFVIGSGLGGLIITNLLEHITLKLEGVILLSPLFGFQHTTTTRKNFFASSFGGTSKDAKFDMKIDYAQLTRSEDVIAEVQNDSLMLSQVSYHWYRSIIETMKETMENLERIEPVAIQLHYGTEDRLVDLSQIKVFEREMACEVKEWSGFYHELHQEPENEKVLTEIVDFMDKRIEYIGLILE</sequence>
<dbReference type="InterPro" id="IPR029058">
    <property type="entry name" value="AB_hydrolase_fold"/>
</dbReference>
<keyword evidence="2" id="KW-0378">Hydrolase</keyword>
<reference evidence="2 3" key="1">
    <citation type="submission" date="2019-01" db="EMBL/GenBank/DDBJ databases">
        <title>Draft genome sequences of the type strains of six Macrococcus species.</title>
        <authorList>
            <person name="Mazhar S."/>
            <person name="Altermann E."/>
            <person name="Hill C."/>
            <person name="Mcauliffe O."/>
        </authorList>
    </citation>
    <scope>NUCLEOTIDE SEQUENCE [LARGE SCALE GENOMIC DNA]</scope>
    <source>
        <strain evidence="2 3">CCM4811</strain>
    </source>
</reference>
<dbReference type="PRINTS" id="PR00111">
    <property type="entry name" value="ABHYDROLASE"/>
</dbReference>
<dbReference type="InterPro" id="IPR000073">
    <property type="entry name" value="AB_hydrolase_1"/>
</dbReference>
<name>A0A4R6BFL0_9STAP</name>
<dbReference type="PANTHER" id="PTHR11614">
    <property type="entry name" value="PHOSPHOLIPASE-RELATED"/>
    <property type="match status" value="1"/>
</dbReference>
<dbReference type="Pfam" id="PF12146">
    <property type="entry name" value="Hydrolase_4"/>
    <property type="match status" value="1"/>
</dbReference>
<dbReference type="OrthoDB" id="9806902at2"/>
<dbReference type="InterPro" id="IPR022742">
    <property type="entry name" value="Hydrolase_4"/>
</dbReference>
<dbReference type="EMBL" id="SCWA01000003">
    <property type="protein sequence ID" value="TDL98634.1"/>
    <property type="molecule type" value="Genomic_DNA"/>
</dbReference>
<keyword evidence="3" id="KW-1185">Reference proteome</keyword>
<dbReference type="InterPro" id="IPR051044">
    <property type="entry name" value="MAG_DAG_Lipase"/>
</dbReference>
<dbReference type="SUPFAM" id="SSF53474">
    <property type="entry name" value="alpha/beta-Hydrolases"/>
    <property type="match status" value="1"/>
</dbReference>
<dbReference type="AlphaFoldDB" id="A0A4R6BFL0"/>
<dbReference type="Proteomes" id="UP000295310">
    <property type="component" value="Unassembled WGS sequence"/>
</dbReference>
<feature type="domain" description="Serine aminopeptidase S33" evidence="1">
    <location>
        <begin position="10"/>
        <end position="241"/>
    </location>
</feature>
<protein>
    <submittedName>
        <fullName evidence="2">Alpha/beta hydrolase</fullName>
    </submittedName>
</protein>
<proteinExistence type="predicted"/>
<gene>
    <name evidence="2" type="ORF">ERX27_02330</name>
</gene>
<evidence type="ECO:0000313" key="3">
    <source>
        <dbReference type="Proteomes" id="UP000295310"/>
    </source>
</evidence>
<organism evidence="2 3">
    <name type="scientific">Macrococcus brunensis</name>
    <dbReference type="NCBI Taxonomy" id="198483"/>
    <lineage>
        <taxon>Bacteria</taxon>
        <taxon>Bacillati</taxon>
        <taxon>Bacillota</taxon>
        <taxon>Bacilli</taxon>
        <taxon>Bacillales</taxon>
        <taxon>Staphylococcaceae</taxon>
        <taxon>Macrococcus</taxon>
    </lineage>
</organism>
<evidence type="ECO:0000313" key="2">
    <source>
        <dbReference type="EMBL" id="TDL98634.1"/>
    </source>
</evidence>